<dbReference type="AlphaFoldDB" id="A0A940WTL7"/>
<dbReference type="GO" id="GO:0006310">
    <property type="term" value="P:DNA recombination"/>
    <property type="evidence" value="ECO:0007669"/>
    <property type="project" value="InterPro"/>
</dbReference>
<dbReference type="InterPro" id="IPR050191">
    <property type="entry name" value="ATP-dep_DNA_ligase"/>
</dbReference>
<feature type="domain" description="ATP-dependent DNA ligase family profile" evidence="3">
    <location>
        <begin position="92"/>
        <end position="216"/>
    </location>
</feature>
<accession>A0A940WTL7</accession>
<comment type="caution">
    <text evidence="4">The sequence shown here is derived from an EMBL/GenBank/DDBJ whole genome shotgun (WGS) entry which is preliminary data.</text>
</comment>
<dbReference type="RefSeq" id="WP_210597940.1">
    <property type="nucleotide sequence ID" value="NZ_JAGKSQ010000005.1"/>
</dbReference>
<dbReference type="SUPFAM" id="SSF56091">
    <property type="entry name" value="DNA ligase/mRNA capping enzyme, catalytic domain"/>
    <property type="match status" value="1"/>
</dbReference>
<dbReference type="InterPro" id="IPR012310">
    <property type="entry name" value="DNA_ligase_ATP-dep_cent"/>
</dbReference>
<gene>
    <name evidence="4" type="ORF">J7W16_13995</name>
</gene>
<dbReference type="Proteomes" id="UP000678228">
    <property type="component" value="Unassembled WGS sequence"/>
</dbReference>
<proteinExistence type="inferred from homology"/>
<dbReference type="Gene3D" id="3.30.1490.70">
    <property type="match status" value="1"/>
</dbReference>
<name>A0A940WTL7_9BACI</name>
<comment type="similarity">
    <text evidence="1">Belongs to the ATP-dependent DNA ligase family.</text>
</comment>
<dbReference type="Gene3D" id="3.30.470.30">
    <property type="entry name" value="DNA ligase/mRNA capping enzyme"/>
    <property type="match status" value="1"/>
</dbReference>
<dbReference type="PANTHER" id="PTHR45674">
    <property type="entry name" value="DNA LIGASE 1/3 FAMILY MEMBER"/>
    <property type="match status" value="1"/>
</dbReference>
<evidence type="ECO:0000259" key="3">
    <source>
        <dbReference type="PROSITE" id="PS50160"/>
    </source>
</evidence>
<dbReference type="GO" id="GO:0003910">
    <property type="term" value="F:DNA ligase (ATP) activity"/>
    <property type="evidence" value="ECO:0007669"/>
    <property type="project" value="InterPro"/>
</dbReference>
<protein>
    <submittedName>
        <fullName evidence="4">ATP-dependent DNA ligase</fullName>
    </submittedName>
</protein>
<keyword evidence="2 4" id="KW-0436">Ligase</keyword>
<dbReference type="PROSITE" id="PS50160">
    <property type="entry name" value="DNA_LIGASE_A3"/>
    <property type="match status" value="1"/>
</dbReference>
<organism evidence="4 5">
    <name type="scientific">Halalkalibacter suaedae</name>
    <dbReference type="NCBI Taxonomy" id="2822140"/>
    <lineage>
        <taxon>Bacteria</taxon>
        <taxon>Bacillati</taxon>
        <taxon>Bacillota</taxon>
        <taxon>Bacilli</taxon>
        <taxon>Bacillales</taxon>
        <taxon>Bacillaceae</taxon>
        <taxon>Halalkalibacter</taxon>
    </lineage>
</organism>
<dbReference type="EMBL" id="JAGKSQ010000005">
    <property type="protein sequence ID" value="MBP3952250.1"/>
    <property type="molecule type" value="Genomic_DNA"/>
</dbReference>
<dbReference type="PANTHER" id="PTHR45674:SF4">
    <property type="entry name" value="DNA LIGASE 1"/>
    <property type="match status" value="1"/>
</dbReference>
<dbReference type="GO" id="GO:0005524">
    <property type="term" value="F:ATP binding"/>
    <property type="evidence" value="ECO:0007669"/>
    <property type="project" value="InterPro"/>
</dbReference>
<keyword evidence="5" id="KW-1185">Reference proteome</keyword>
<dbReference type="CDD" id="cd07906">
    <property type="entry name" value="Adenylation_DNA_ligase_LigD_LigC"/>
    <property type="match status" value="1"/>
</dbReference>
<evidence type="ECO:0000256" key="2">
    <source>
        <dbReference type="ARBA" id="ARBA00022598"/>
    </source>
</evidence>
<dbReference type="Pfam" id="PF01068">
    <property type="entry name" value="DNA_ligase_A_M"/>
    <property type="match status" value="1"/>
</dbReference>
<evidence type="ECO:0000313" key="4">
    <source>
        <dbReference type="EMBL" id="MBP3952250.1"/>
    </source>
</evidence>
<evidence type="ECO:0000256" key="1">
    <source>
        <dbReference type="ARBA" id="ARBA00007572"/>
    </source>
</evidence>
<reference evidence="4" key="1">
    <citation type="submission" date="2021-03" db="EMBL/GenBank/DDBJ databases">
        <title>Bacillus suaedae sp. nov., isolated from Suaeda aralocaspica.</title>
        <authorList>
            <person name="Lei R.F.R."/>
        </authorList>
    </citation>
    <scope>NUCLEOTIDE SEQUENCE</scope>
    <source>
        <strain evidence="4">YZJH907-2</strain>
    </source>
</reference>
<evidence type="ECO:0000313" key="5">
    <source>
        <dbReference type="Proteomes" id="UP000678228"/>
    </source>
</evidence>
<sequence>MFISPMLLSQTDNPFDDHDYLAELKLDGIRLMLSTVGGSVKLFTRFKTDVTHRFPELHSLQLPKGIILDGEIVLTDDQGKPDYEAVQTRLLNSNDNRMISYCAFDVLYYNGKSVVQLSLIERKALLNELIPEDSPLLSKVLSVENSGIALFELCRIHDLEGIVMKHKDSRYEINKRSQAWLKVLNYSYEDVWIKGYRKDKKSLLVSFENGDTAGLLENGVTSKIMNEVYQNTAHLKNHLDRDVVLFDAPPLKCRVKYTKSRKMREPQFIEFVT</sequence>
<dbReference type="GO" id="GO:0006281">
    <property type="term" value="P:DNA repair"/>
    <property type="evidence" value="ECO:0007669"/>
    <property type="project" value="InterPro"/>
</dbReference>